<dbReference type="InterPro" id="IPR015024">
    <property type="entry name" value="PoNi_N"/>
</dbReference>
<dbReference type="Proteomes" id="UP000243753">
    <property type="component" value="Chromosome"/>
</dbReference>
<reference evidence="4" key="1">
    <citation type="submission" date="2017-06" db="EMBL/GenBank/DDBJ databases">
        <title>Capnocytophaga spp. assemblies.</title>
        <authorList>
            <person name="Gulvik C.A."/>
        </authorList>
    </citation>
    <scope>NUCLEOTIDE SEQUENCE [LARGE SCALE GENOMIC DNA]</scope>
    <source>
        <strain evidence="4">H3936</strain>
    </source>
</reference>
<evidence type="ECO:0000313" key="4">
    <source>
        <dbReference type="Proteomes" id="UP000243753"/>
    </source>
</evidence>
<dbReference type="RefSeq" id="WP_095919899.1">
    <property type="nucleotide sequence ID" value="NZ_CP022389.1"/>
</dbReference>
<evidence type="ECO:0000259" key="2">
    <source>
        <dbReference type="Pfam" id="PF08929"/>
    </source>
</evidence>
<feature type="domain" description="PoNi C-terminal" evidence="2">
    <location>
        <begin position="149"/>
        <end position="254"/>
    </location>
</feature>
<sequence>MRDQLSTKEKFLETIKFNTDVVSERLQKIEILKQAEIDGIQKYPLPNLQVIKNTKGTIINYYLDVIFAKYSAGYDISGIKTDFLHLLTITYELWQEKSLTEFTYQKSELYYGTDEYELVLNLISLGILLNCNDKEFEKIIKIRDKVPTKDILLDFFLSFKDKRNIHKEQSKGNTYKGLNELILKNDVSSLIKDLKTYLSKSWYKERSYAGWHNSHKSKHNIYTGYWSFESGALVKILGLDDTLLKDQKYYPYDMVHWS</sequence>
<proteinExistence type="predicted"/>
<dbReference type="SUPFAM" id="SSF140731">
    <property type="entry name" value="PA2201 C-terminal domain-like"/>
    <property type="match status" value="1"/>
</dbReference>
<evidence type="ECO:0008006" key="5">
    <source>
        <dbReference type="Google" id="ProtNLM"/>
    </source>
</evidence>
<dbReference type="InterPro" id="IPR015025">
    <property type="entry name" value="PoNi_C"/>
</dbReference>
<dbReference type="Gene3D" id="1.10.3920.10">
    <property type="entry name" value="PA2201 C-terminal domain-like"/>
    <property type="match status" value="1"/>
</dbReference>
<dbReference type="Pfam" id="PF08929">
    <property type="entry name" value="PoNi_C"/>
    <property type="match status" value="1"/>
</dbReference>
<evidence type="ECO:0000313" key="3">
    <source>
        <dbReference type="EMBL" id="ATA94543.1"/>
    </source>
</evidence>
<name>A0AAC9Z4N9_9FLAO</name>
<organism evidence="3 4">
    <name type="scientific">Capnocytophaga canimorsus</name>
    <dbReference type="NCBI Taxonomy" id="28188"/>
    <lineage>
        <taxon>Bacteria</taxon>
        <taxon>Pseudomonadati</taxon>
        <taxon>Bacteroidota</taxon>
        <taxon>Flavobacteriia</taxon>
        <taxon>Flavobacteriales</taxon>
        <taxon>Flavobacteriaceae</taxon>
        <taxon>Capnocytophaga</taxon>
    </lineage>
</organism>
<gene>
    <name evidence="3" type="ORF">CGC54_09460</name>
</gene>
<accession>A0AAC9Z4N9</accession>
<evidence type="ECO:0000259" key="1">
    <source>
        <dbReference type="Pfam" id="PF08928"/>
    </source>
</evidence>
<dbReference type="EMBL" id="CP022389">
    <property type="protein sequence ID" value="ATA94543.1"/>
    <property type="molecule type" value="Genomic_DNA"/>
</dbReference>
<feature type="domain" description="PoNi N-terminal" evidence="1">
    <location>
        <begin position="2"/>
        <end position="141"/>
    </location>
</feature>
<dbReference type="InterPro" id="IPR028983">
    <property type="entry name" value="PA2201-like_C"/>
</dbReference>
<dbReference type="Pfam" id="PF08928">
    <property type="entry name" value="PoNi_N"/>
    <property type="match status" value="1"/>
</dbReference>
<dbReference type="AlphaFoldDB" id="A0AAC9Z4N9"/>
<protein>
    <recommendedName>
        <fullName evidence="5">DUF1911 domain-containing protein</fullName>
    </recommendedName>
</protein>